<dbReference type="GO" id="GO:0000166">
    <property type="term" value="F:nucleotide binding"/>
    <property type="evidence" value="ECO:0007669"/>
    <property type="project" value="InterPro"/>
</dbReference>
<feature type="domain" description="Gfo/Idh/MocA-like oxidoreductase N-terminal" evidence="3">
    <location>
        <begin position="1"/>
        <end position="112"/>
    </location>
</feature>
<dbReference type="InterPro" id="IPR055170">
    <property type="entry name" value="GFO_IDH_MocA-like_dom"/>
</dbReference>
<dbReference type="Gene3D" id="3.40.50.720">
    <property type="entry name" value="NAD(P)-binding Rossmann-like Domain"/>
    <property type="match status" value="1"/>
</dbReference>
<accession>A0A0R1K1I3</accession>
<dbReference type="Pfam" id="PF01408">
    <property type="entry name" value="GFO_IDH_MocA"/>
    <property type="match status" value="1"/>
</dbReference>
<comment type="similarity">
    <text evidence="1">Belongs to the Gfo/Idh/MocA family.</text>
</comment>
<dbReference type="InterPro" id="IPR000683">
    <property type="entry name" value="Gfo/Idh/MocA-like_OxRdtase_N"/>
</dbReference>
<dbReference type="GO" id="GO:0016491">
    <property type="term" value="F:oxidoreductase activity"/>
    <property type="evidence" value="ECO:0007669"/>
    <property type="project" value="UniProtKB-KW"/>
</dbReference>
<evidence type="ECO:0000259" key="3">
    <source>
        <dbReference type="Pfam" id="PF01408"/>
    </source>
</evidence>
<dbReference type="STRING" id="1291734.FD02_GL001845"/>
<dbReference type="InterPro" id="IPR036291">
    <property type="entry name" value="NAD(P)-bd_dom_sf"/>
</dbReference>
<gene>
    <name evidence="5" type="ORF">FD02_GL001845</name>
</gene>
<name>A0A0R1K1I3_9LACO</name>
<dbReference type="Proteomes" id="UP000051804">
    <property type="component" value="Unassembled WGS sequence"/>
</dbReference>
<evidence type="ECO:0000256" key="1">
    <source>
        <dbReference type="ARBA" id="ARBA00010928"/>
    </source>
</evidence>
<comment type="caution">
    <text evidence="5">The sequence shown here is derived from an EMBL/GenBank/DDBJ whole genome shotgun (WGS) entry which is preliminary data.</text>
</comment>
<evidence type="ECO:0000313" key="6">
    <source>
        <dbReference type="Proteomes" id="UP000051804"/>
    </source>
</evidence>
<organism evidence="5 6">
    <name type="scientific">Lacticaseibacillus nasuensis JCM 17158</name>
    <dbReference type="NCBI Taxonomy" id="1291734"/>
    <lineage>
        <taxon>Bacteria</taxon>
        <taxon>Bacillati</taxon>
        <taxon>Bacillota</taxon>
        <taxon>Bacilli</taxon>
        <taxon>Lactobacillales</taxon>
        <taxon>Lactobacillaceae</taxon>
        <taxon>Lacticaseibacillus</taxon>
    </lineage>
</organism>
<dbReference type="PANTHER" id="PTHR22604:SF105">
    <property type="entry name" value="TRANS-1,2-DIHYDROBENZENE-1,2-DIOL DEHYDROGENASE"/>
    <property type="match status" value="1"/>
</dbReference>
<proteinExistence type="inferred from homology"/>
<dbReference type="InterPro" id="IPR050984">
    <property type="entry name" value="Gfo/Idh/MocA_domain"/>
</dbReference>
<dbReference type="SUPFAM" id="SSF55347">
    <property type="entry name" value="Glyceraldehyde-3-phosphate dehydrogenase-like, C-terminal domain"/>
    <property type="match status" value="1"/>
</dbReference>
<dbReference type="AlphaFoldDB" id="A0A0R1K1I3"/>
<dbReference type="Gene3D" id="3.30.360.10">
    <property type="entry name" value="Dihydrodipicolinate Reductase, domain 2"/>
    <property type="match status" value="1"/>
</dbReference>
<protein>
    <submittedName>
        <fullName evidence="5">Oxidoreductase</fullName>
    </submittedName>
</protein>
<dbReference type="PANTHER" id="PTHR22604">
    <property type="entry name" value="OXIDOREDUCTASES"/>
    <property type="match status" value="1"/>
</dbReference>
<dbReference type="Pfam" id="PF22725">
    <property type="entry name" value="GFO_IDH_MocA_C3"/>
    <property type="match status" value="1"/>
</dbReference>
<dbReference type="EMBL" id="AZDJ01000003">
    <property type="protein sequence ID" value="KRK74010.1"/>
    <property type="molecule type" value="Genomic_DNA"/>
</dbReference>
<dbReference type="PATRIC" id="fig|1291734.4.peg.1895"/>
<feature type="domain" description="GFO/IDH/MocA-like oxidoreductase" evidence="4">
    <location>
        <begin position="128"/>
        <end position="220"/>
    </location>
</feature>
<evidence type="ECO:0000259" key="4">
    <source>
        <dbReference type="Pfam" id="PF22725"/>
    </source>
</evidence>
<dbReference type="SUPFAM" id="SSF51735">
    <property type="entry name" value="NAD(P)-binding Rossmann-fold domains"/>
    <property type="match status" value="1"/>
</dbReference>
<sequence length="313" mass="33260">MIGLGRMGESFAAALPADQTLAGVAAHDPARAAAFAAKFGHPRVYPTYAALFADPAIDVVYIATTHNFHYANIKAALLAGKHVLAEKSITLNASELRELVDLAQARHLILMEAQTIYHMPLYPALLTAATALGTLRGMQISFGINPALPASDRLLNPALAGGALLDIGVYALSFARLLLGGPLTLVATQMRRMVTGADDQSQTLLAGPNGEQVTVALSLQGQLPNHGVVAYKNGYLDVADYGRADTATIVHPGQPDQVCHAGDTAQALAYEVADMVTAIDTGENPTLAWTQDVMATMTAMRTAWDYWYPNEQH</sequence>
<keyword evidence="6" id="KW-1185">Reference proteome</keyword>
<keyword evidence="2" id="KW-0560">Oxidoreductase</keyword>
<evidence type="ECO:0000313" key="5">
    <source>
        <dbReference type="EMBL" id="KRK74010.1"/>
    </source>
</evidence>
<reference evidence="5 6" key="1">
    <citation type="journal article" date="2015" name="Genome Announc.">
        <title>Expanding the biotechnology potential of lactobacilli through comparative genomics of 213 strains and associated genera.</title>
        <authorList>
            <person name="Sun Z."/>
            <person name="Harris H.M."/>
            <person name="McCann A."/>
            <person name="Guo C."/>
            <person name="Argimon S."/>
            <person name="Zhang W."/>
            <person name="Yang X."/>
            <person name="Jeffery I.B."/>
            <person name="Cooney J.C."/>
            <person name="Kagawa T.F."/>
            <person name="Liu W."/>
            <person name="Song Y."/>
            <person name="Salvetti E."/>
            <person name="Wrobel A."/>
            <person name="Rasinkangas P."/>
            <person name="Parkhill J."/>
            <person name="Rea M.C."/>
            <person name="O'Sullivan O."/>
            <person name="Ritari J."/>
            <person name="Douillard F.P."/>
            <person name="Paul Ross R."/>
            <person name="Yang R."/>
            <person name="Briner A.E."/>
            <person name="Felis G.E."/>
            <person name="de Vos W.M."/>
            <person name="Barrangou R."/>
            <person name="Klaenhammer T.R."/>
            <person name="Caufield P.W."/>
            <person name="Cui Y."/>
            <person name="Zhang H."/>
            <person name="O'Toole P.W."/>
        </authorList>
    </citation>
    <scope>NUCLEOTIDE SEQUENCE [LARGE SCALE GENOMIC DNA]</scope>
    <source>
        <strain evidence="5 6">JCM 17158</strain>
    </source>
</reference>
<evidence type="ECO:0000256" key="2">
    <source>
        <dbReference type="ARBA" id="ARBA00023002"/>
    </source>
</evidence>